<dbReference type="AlphaFoldDB" id="A0A077ZEB6"/>
<evidence type="ECO:0000256" key="1">
    <source>
        <dbReference type="ARBA" id="ARBA00004201"/>
    </source>
</evidence>
<dbReference type="Gene3D" id="1.25.10.10">
    <property type="entry name" value="Leucine-rich Repeat Variant"/>
    <property type="match status" value="1"/>
</dbReference>
<dbReference type="InterPro" id="IPR007216">
    <property type="entry name" value="CNOT9"/>
</dbReference>
<evidence type="ECO:0000256" key="4">
    <source>
        <dbReference type="ARBA" id="ARBA00030283"/>
    </source>
</evidence>
<keyword evidence="6" id="KW-1185">Reference proteome</keyword>
<dbReference type="GO" id="GO:0000932">
    <property type="term" value="C:P-body"/>
    <property type="evidence" value="ECO:0007669"/>
    <property type="project" value="UniProtKB-SubCell"/>
</dbReference>
<dbReference type="OrthoDB" id="1183224at2759"/>
<dbReference type="Pfam" id="PF04078">
    <property type="entry name" value="Rcd1"/>
    <property type="match status" value="1"/>
</dbReference>
<evidence type="ECO:0000313" key="6">
    <source>
        <dbReference type="Proteomes" id="UP000030665"/>
    </source>
</evidence>
<gene>
    <name evidence="5" type="ORF">TTRE_0000530801</name>
</gene>
<proteinExistence type="inferred from homology"/>
<reference evidence="5" key="1">
    <citation type="submission" date="2014-01" db="EMBL/GenBank/DDBJ databases">
        <authorList>
            <person name="Aslett M."/>
        </authorList>
    </citation>
    <scope>NUCLEOTIDE SEQUENCE</scope>
</reference>
<dbReference type="InterPro" id="IPR011989">
    <property type="entry name" value="ARM-like"/>
</dbReference>
<protein>
    <recommendedName>
        <fullName evidence="3">CCR4-NOT transcription complex subunit 9</fullName>
    </recommendedName>
    <alternativeName>
        <fullName evidence="4">Cell differentiation protein RQCD1 homolog</fullName>
    </alternativeName>
</protein>
<sequence>MQKGEGNPHGNKAGYISMDQVNQWMEEIKFEGTQEVALMRLAQNSESIPHLGVMLWNAPGAVTLLLREILSVYPFMNPPIVTTAQSNRVCNSLSLMQTIATDPLTQSAFLNAKLPFYVFPFLTSVCTSPAVEYLRLTSLGVIGSLVKGGNPEAIHYLLSTEIISLCLNTMEVGRELSKTVATFILQKLLLEDGGLCHVCGNYDRFFRVVNTLVRIVYSMGSEPPARLLKQVIRCFCRLSENPYARDTLQYCLPVPLTDPAFTSCSTAGDRQTELWLARLLEQCHIKSK</sequence>
<dbReference type="PANTHER" id="PTHR12262">
    <property type="entry name" value="CCR4-NOT TRANSCRIPTION COMPLEX SUBUNIT 9"/>
    <property type="match status" value="1"/>
</dbReference>
<dbReference type="SUPFAM" id="SSF48371">
    <property type="entry name" value="ARM repeat"/>
    <property type="match status" value="1"/>
</dbReference>
<comment type="subcellular location">
    <subcellularLocation>
        <location evidence="1">Cytoplasm</location>
        <location evidence="1">P-body</location>
    </subcellularLocation>
</comment>
<accession>A0A077ZEB6</accession>
<dbReference type="STRING" id="36087.A0A077ZEB6"/>
<comment type="similarity">
    <text evidence="2">Belongs to the CNOT9 family.</text>
</comment>
<evidence type="ECO:0000313" key="5">
    <source>
        <dbReference type="EMBL" id="CDW57025.1"/>
    </source>
</evidence>
<dbReference type="Proteomes" id="UP000030665">
    <property type="component" value="Unassembled WGS sequence"/>
</dbReference>
<dbReference type="FunFam" id="1.25.10.10:FF:000661">
    <property type="entry name" value="Cell differentiation family, Rcd1-like containing protein"/>
    <property type="match status" value="1"/>
</dbReference>
<dbReference type="EMBL" id="HG806107">
    <property type="protein sequence ID" value="CDW57025.1"/>
    <property type="molecule type" value="Genomic_DNA"/>
</dbReference>
<dbReference type="InterPro" id="IPR016024">
    <property type="entry name" value="ARM-type_fold"/>
</dbReference>
<name>A0A077ZEB6_TRITR</name>
<dbReference type="GO" id="GO:0030014">
    <property type="term" value="C:CCR4-NOT complex"/>
    <property type="evidence" value="ECO:0007669"/>
    <property type="project" value="InterPro"/>
</dbReference>
<organism evidence="5 6">
    <name type="scientific">Trichuris trichiura</name>
    <name type="common">Whipworm</name>
    <name type="synonym">Trichocephalus trichiurus</name>
    <dbReference type="NCBI Taxonomy" id="36087"/>
    <lineage>
        <taxon>Eukaryota</taxon>
        <taxon>Metazoa</taxon>
        <taxon>Ecdysozoa</taxon>
        <taxon>Nematoda</taxon>
        <taxon>Enoplea</taxon>
        <taxon>Dorylaimia</taxon>
        <taxon>Trichinellida</taxon>
        <taxon>Trichuridae</taxon>
        <taxon>Trichuris</taxon>
    </lineage>
</organism>
<evidence type="ECO:0000256" key="2">
    <source>
        <dbReference type="ARBA" id="ARBA00006385"/>
    </source>
</evidence>
<dbReference type="GO" id="GO:0006402">
    <property type="term" value="P:mRNA catabolic process"/>
    <property type="evidence" value="ECO:0007669"/>
    <property type="project" value="InterPro"/>
</dbReference>
<reference evidence="5" key="2">
    <citation type="submission" date="2014-03" db="EMBL/GenBank/DDBJ databases">
        <title>The whipworm genome and dual-species transcriptomics of an intimate host-pathogen interaction.</title>
        <authorList>
            <person name="Foth B.J."/>
            <person name="Tsai I.J."/>
            <person name="Reid A.J."/>
            <person name="Bancroft A.J."/>
            <person name="Nichol S."/>
            <person name="Tracey A."/>
            <person name="Holroyd N."/>
            <person name="Cotton J.A."/>
            <person name="Stanley E.J."/>
            <person name="Zarowiecki M."/>
            <person name="Liu J.Z."/>
            <person name="Huckvale T."/>
            <person name="Cooper P.J."/>
            <person name="Grencis R.K."/>
            <person name="Berriman M."/>
        </authorList>
    </citation>
    <scope>NUCLEOTIDE SEQUENCE [LARGE SCALE GENOMIC DNA]</scope>
</reference>
<evidence type="ECO:0000256" key="3">
    <source>
        <dbReference type="ARBA" id="ARBA00014171"/>
    </source>
</evidence>